<evidence type="ECO:0000313" key="1">
    <source>
        <dbReference type="EMBL" id="MFB2835420.1"/>
    </source>
</evidence>
<dbReference type="Proteomes" id="UP001576780">
    <property type="component" value="Unassembled WGS sequence"/>
</dbReference>
<dbReference type="EMBL" id="JBHFNT010000108">
    <property type="protein sequence ID" value="MFB2835420.1"/>
    <property type="molecule type" value="Genomic_DNA"/>
</dbReference>
<protein>
    <submittedName>
        <fullName evidence="1">Uncharacterized protein</fullName>
    </submittedName>
</protein>
<evidence type="ECO:0000313" key="2">
    <source>
        <dbReference type="Proteomes" id="UP001576780"/>
    </source>
</evidence>
<organism evidence="1 2">
    <name type="scientific">Floridaenema evergladense BLCC-F167</name>
    <dbReference type="NCBI Taxonomy" id="3153639"/>
    <lineage>
        <taxon>Bacteria</taxon>
        <taxon>Bacillati</taxon>
        <taxon>Cyanobacteriota</taxon>
        <taxon>Cyanophyceae</taxon>
        <taxon>Oscillatoriophycideae</taxon>
        <taxon>Aerosakkonematales</taxon>
        <taxon>Aerosakkonemataceae</taxon>
        <taxon>Floridanema</taxon>
        <taxon>Floridanema evergladense</taxon>
    </lineage>
</organism>
<keyword evidence="2" id="KW-1185">Reference proteome</keyword>
<proteinExistence type="predicted"/>
<gene>
    <name evidence="1" type="ORF">ACE1CA_12885</name>
</gene>
<dbReference type="RefSeq" id="WP_413277833.1">
    <property type="nucleotide sequence ID" value="NZ_JBHFNT010000108.1"/>
</dbReference>
<comment type="caution">
    <text evidence="1">The sequence shown here is derived from an EMBL/GenBank/DDBJ whole genome shotgun (WGS) entry which is preliminary data.</text>
</comment>
<name>A0ABV4WK35_9CYAN</name>
<accession>A0ABV4WK35</accession>
<sequence length="133" mass="15321">MLGLEKFFQELESHCPDKAVATFLNSKGECFVVDLIRESDKVKYGYDRHVKAMFKKEISQGCHPYGSLILRSFTGEIDRLTRLPYKELRGYILKSSADRLEFEKLSPEMLFACQNTDAKTGEPLPLEQSVRYC</sequence>
<reference evidence="1 2" key="1">
    <citation type="submission" date="2024-09" db="EMBL/GenBank/DDBJ databases">
        <title>Floridaenema gen nov. (Aerosakkonemataceae, Aerosakkonematales ord. nov., Cyanobacteria) from benthic tropical and subtropical fresh waters, with the description of four new species.</title>
        <authorList>
            <person name="Moretto J.A."/>
            <person name="Berthold D.E."/>
            <person name="Lefler F.W."/>
            <person name="Huang I.-S."/>
            <person name="Laughinghouse H. IV."/>
        </authorList>
    </citation>
    <scope>NUCLEOTIDE SEQUENCE [LARGE SCALE GENOMIC DNA]</scope>
    <source>
        <strain evidence="1 2">BLCC-F167</strain>
    </source>
</reference>